<feature type="compositionally biased region" description="Low complexity" evidence="7">
    <location>
        <begin position="140"/>
        <end position="153"/>
    </location>
</feature>
<evidence type="ECO:0000256" key="5">
    <source>
        <dbReference type="ARBA" id="ARBA00022801"/>
    </source>
</evidence>
<name>A0A7J6NFW6_PEROL</name>
<dbReference type="Gene3D" id="3.10.10.10">
    <property type="entry name" value="HIV Type 1 Reverse Transcriptase, subunit A, domain 1"/>
    <property type="match status" value="1"/>
</dbReference>
<evidence type="ECO:0000256" key="1">
    <source>
        <dbReference type="ARBA" id="ARBA00022679"/>
    </source>
</evidence>
<keyword evidence="3" id="KW-0540">Nuclease</keyword>
<evidence type="ECO:0000313" key="9">
    <source>
        <dbReference type="EMBL" id="KAF4682719.1"/>
    </source>
</evidence>
<dbReference type="SUPFAM" id="SSF56672">
    <property type="entry name" value="DNA/RNA polymerases"/>
    <property type="match status" value="1"/>
</dbReference>
<evidence type="ECO:0000256" key="4">
    <source>
        <dbReference type="ARBA" id="ARBA00022759"/>
    </source>
</evidence>
<keyword evidence="1" id="KW-0808">Transferase</keyword>
<feature type="compositionally biased region" description="Polar residues" evidence="7">
    <location>
        <begin position="154"/>
        <end position="167"/>
    </location>
</feature>
<feature type="region of interest" description="Disordered" evidence="7">
    <location>
        <begin position="686"/>
        <end position="707"/>
    </location>
</feature>
<dbReference type="InterPro" id="IPR036397">
    <property type="entry name" value="RNaseH_sf"/>
</dbReference>
<dbReference type="InterPro" id="IPR001969">
    <property type="entry name" value="Aspartic_peptidase_AS"/>
</dbReference>
<dbReference type="EMBL" id="JABANP010000412">
    <property type="protein sequence ID" value="KAF4682719.1"/>
    <property type="molecule type" value="Genomic_DNA"/>
</dbReference>
<dbReference type="GO" id="GO:0003964">
    <property type="term" value="F:RNA-directed DNA polymerase activity"/>
    <property type="evidence" value="ECO:0007669"/>
    <property type="project" value="UniProtKB-KW"/>
</dbReference>
<dbReference type="CDD" id="cd00303">
    <property type="entry name" value="retropepsin_like"/>
    <property type="match status" value="1"/>
</dbReference>
<feature type="compositionally biased region" description="Acidic residues" evidence="7">
    <location>
        <begin position="118"/>
        <end position="129"/>
    </location>
</feature>
<dbReference type="GO" id="GO:0004519">
    <property type="term" value="F:endonuclease activity"/>
    <property type="evidence" value="ECO:0007669"/>
    <property type="project" value="UniProtKB-KW"/>
</dbReference>
<dbReference type="Gene3D" id="3.30.420.10">
    <property type="entry name" value="Ribonuclease H-like superfamily/Ribonuclease H"/>
    <property type="match status" value="2"/>
</dbReference>
<dbReference type="PANTHER" id="PTHR37984">
    <property type="entry name" value="PROTEIN CBG26694"/>
    <property type="match status" value="1"/>
</dbReference>
<feature type="domain" description="Integrase catalytic" evidence="8">
    <location>
        <begin position="1494"/>
        <end position="1660"/>
    </location>
</feature>
<dbReference type="Gene3D" id="3.30.70.270">
    <property type="match status" value="1"/>
</dbReference>
<dbReference type="InterPro" id="IPR041588">
    <property type="entry name" value="Integrase_H2C2"/>
</dbReference>
<dbReference type="Proteomes" id="UP000541610">
    <property type="component" value="Unassembled WGS sequence"/>
</dbReference>
<dbReference type="InterPro" id="IPR001584">
    <property type="entry name" value="Integrase_cat-core"/>
</dbReference>
<keyword evidence="6" id="KW-0695">RNA-directed DNA polymerase</keyword>
<feature type="region of interest" description="Disordered" evidence="7">
    <location>
        <begin position="407"/>
        <end position="428"/>
    </location>
</feature>
<dbReference type="Gene3D" id="1.10.340.70">
    <property type="match status" value="1"/>
</dbReference>
<dbReference type="GO" id="GO:0004190">
    <property type="term" value="F:aspartic-type endopeptidase activity"/>
    <property type="evidence" value="ECO:0007669"/>
    <property type="project" value="InterPro"/>
</dbReference>
<dbReference type="GO" id="GO:0003676">
    <property type="term" value="F:nucleic acid binding"/>
    <property type="evidence" value="ECO:0007669"/>
    <property type="project" value="InterPro"/>
</dbReference>
<evidence type="ECO:0000256" key="2">
    <source>
        <dbReference type="ARBA" id="ARBA00022695"/>
    </source>
</evidence>
<accession>A0A7J6NFW6</accession>
<dbReference type="InterPro" id="IPR012337">
    <property type="entry name" value="RNaseH-like_sf"/>
</dbReference>
<evidence type="ECO:0000256" key="3">
    <source>
        <dbReference type="ARBA" id="ARBA00022722"/>
    </source>
</evidence>
<dbReference type="InterPro" id="IPR008042">
    <property type="entry name" value="Retrotrans_Pao"/>
</dbReference>
<keyword evidence="5" id="KW-0378">Hydrolase</keyword>
<dbReference type="GO" id="GO:0006508">
    <property type="term" value="P:proteolysis"/>
    <property type="evidence" value="ECO:0007669"/>
    <property type="project" value="InterPro"/>
</dbReference>
<sequence>MPSTTTPTPALRYFKLPNKDRYAPAQVLRSSESGHAMFIIVEAHIATVCAPLLGDSVHYFNLDNRPFLGAWIPSSHTTQWRISLETVLIGKNIGIQGRPLAPEDVPVDLEIPTAPDNFDIETSEDDENDNREFLSYGSRNPATPENAATPATTGTSQSPAVSPSPQGVTAGAPVSTSGVFFEDPLFVVLPNQESPAEGKTIHHARTAANAVPIPNGKVFTGIDDQRPISDILKAANEAAAYNAWTSVEYYFYLLKILSDAVRREINPQPQATAAAYGTEVRRLCSLLHHQYSSETELVQALYRWNSLVMGDKQVLSDYLKLFEETRQQVERLQGGPIDERVLKHKLLMTLPTVHREVGLNKMASVGYHELLHELIQLDRVRQLANAHRKTGHQANNPKFINAVDTNNNAFVDRPPSRPRGNKGPGKPRRWSCLRCLDTVDPPGHHHRNCPSPNPVEKDGRCVHCNRTIGSGKNCCQDPTRCTASTNRRCPRCSAEGKHHPFHCPGPLPTTSTEASANKTATTTLTFENVLIAGTTTQVSTSPLRSTTLQIAGKAGPVPITGLIDTGAEMTAVSQATIDRLIQSGVEVPHPKAICTAIMADGKPLKNCPIHDMVFIHGHHRISAPVVVIKDLSKDVLVSAHLFRQFTDPTIWLFSKNEDRLLNIGSLDPELKSLWDAFYSRLLSSRPVPTRESSSSSDQDSQEDKLVSSITSNKDDIHDLPHSPIICGVTIEDFTADVIDEDQCLNAVSTVDNDPSALADTSSPSRYKHTIKWLKPKPTNNVEAFRKLAEKLESRLRRDGIFHLYDAEIEKFRQKGYIKPISPKDAKFCLNHFPVVRKHGNELSSMKVRPVFDGSSLRGIVSPNLTDIDKQHVTSSIYLLRRFPYFISCDFQAAFLQVEYALEEDRRHLCFWWRNVLYSYQRVLFGLPDSPGALIHALNDNLAESFDELHHTVQVDNVANYGVRILMDDLSVAASSRHLVHQVLSVVLSNANKRGFEENEAKRVESHGTSKKSGSMLGYHWSADDDTLSISATRESESRPLVTVDDYRRFLATFFDPCGLYLEHLMKARLHLQQVALAGKASALCPKQLHVIEQWVYSLRQTPSSPRQLYPTNVDYDTIIAYIDASNKASAIVVETLTGRRIWARGFVTPAGSSPTAPRMELDALCVASTLLRDFITDIADYWGVTKLVICTDSEVNLARLRRSPTIIKTPDELVKQRRLVKIRNNVHELQKKTQVRVFFTHIDGELNPADPPSRGKLGNNDGLSQRLTYISQLVALLEDPGIYSLENLPAFYVIPGDYEPIPIPSKITTKPTKIAINNTIIDDDGGDEITGYDTDDIATLLYHQRRLAQTFQEWQKSSLNLGDPDHEQPPILSSLVRVIRSAQYRFGRQRLLRAPFTSIDNNDLVIRHCRQDTNGLVHTQYVVPPKDRDLQRVIIKSIHGHSHHGINATYNELVKHFHWPSMRPMVARLVTACGRCIKTRPRRLAIQGSTAKKIDRVPWSSVGIDHCGAYDNNGDKQKYLVVCTDLLTGYVEAEPVTSTNGAQLVTAVKRIFARAGTPRRICSDRGQSYLSGTFRLYTSSINVQHHLIPPGSPRYGGKWERSHGPLNENLKMLRSTKPRLDWKTIVSEAVSLANGRPRWGTISSWDLLHTYPQDQSQLCAPRPEGLLEDWIEGQWEDDRDRTRERLGDTAKQINIGDKVYLRTPSPIKLGALARGPYIVEEIRGQTYFLRELSTNKKMQQPLYKLITTQ</sequence>
<dbReference type="SUPFAM" id="SSF53098">
    <property type="entry name" value="Ribonuclease H-like"/>
    <property type="match status" value="1"/>
</dbReference>
<dbReference type="InterPro" id="IPR043128">
    <property type="entry name" value="Rev_trsase/Diguanyl_cyclase"/>
</dbReference>
<dbReference type="InterPro" id="IPR050951">
    <property type="entry name" value="Retrovirus_Pol_polyprotein"/>
</dbReference>
<organism evidence="9 10">
    <name type="scientific">Perkinsus olseni</name>
    <name type="common">Perkinsus atlanticus</name>
    <dbReference type="NCBI Taxonomy" id="32597"/>
    <lineage>
        <taxon>Eukaryota</taxon>
        <taxon>Sar</taxon>
        <taxon>Alveolata</taxon>
        <taxon>Perkinsozoa</taxon>
        <taxon>Perkinsea</taxon>
        <taxon>Perkinsida</taxon>
        <taxon>Perkinsidae</taxon>
        <taxon>Perkinsus</taxon>
    </lineage>
</organism>
<keyword evidence="4" id="KW-0255">Endonuclease</keyword>
<dbReference type="GO" id="GO:0015074">
    <property type="term" value="P:DNA integration"/>
    <property type="evidence" value="ECO:0007669"/>
    <property type="project" value="InterPro"/>
</dbReference>
<evidence type="ECO:0000259" key="8">
    <source>
        <dbReference type="PROSITE" id="PS50994"/>
    </source>
</evidence>
<dbReference type="PANTHER" id="PTHR37984:SF5">
    <property type="entry name" value="PROTEIN NYNRIN-LIKE"/>
    <property type="match status" value="1"/>
</dbReference>
<dbReference type="PROSITE" id="PS00141">
    <property type="entry name" value="ASP_PROTEASE"/>
    <property type="match status" value="1"/>
</dbReference>
<proteinExistence type="predicted"/>
<dbReference type="Pfam" id="PF05380">
    <property type="entry name" value="Peptidase_A17"/>
    <property type="match status" value="1"/>
</dbReference>
<dbReference type="InterPro" id="IPR043502">
    <property type="entry name" value="DNA/RNA_pol_sf"/>
</dbReference>
<dbReference type="Pfam" id="PF00665">
    <property type="entry name" value="rve"/>
    <property type="match status" value="1"/>
</dbReference>
<reference evidence="9 10" key="1">
    <citation type="submission" date="2020-04" db="EMBL/GenBank/DDBJ databases">
        <title>Perkinsus olseni comparative genomics.</title>
        <authorList>
            <person name="Bogema D.R."/>
        </authorList>
    </citation>
    <scope>NUCLEOTIDE SEQUENCE [LARGE SCALE GENOMIC DNA]</scope>
    <source>
        <strain evidence="9">00978-12</strain>
    </source>
</reference>
<keyword evidence="2" id="KW-0548">Nucleotidyltransferase</keyword>
<feature type="region of interest" description="Disordered" evidence="7">
    <location>
        <begin position="113"/>
        <end position="172"/>
    </location>
</feature>
<gene>
    <name evidence="9" type="ORF">FOZ60_010219</name>
</gene>
<dbReference type="Pfam" id="PF17921">
    <property type="entry name" value="Integrase_H2C2"/>
    <property type="match status" value="1"/>
</dbReference>
<evidence type="ECO:0000256" key="7">
    <source>
        <dbReference type="SAM" id="MobiDB-lite"/>
    </source>
</evidence>
<dbReference type="OrthoDB" id="115435at2759"/>
<evidence type="ECO:0000256" key="6">
    <source>
        <dbReference type="ARBA" id="ARBA00022918"/>
    </source>
</evidence>
<comment type="caution">
    <text evidence="9">The sequence shown here is derived from an EMBL/GenBank/DDBJ whole genome shotgun (WGS) entry which is preliminary data.</text>
</comment>
<evidence type="ECO:0000313" key="10">
    <source>
        <dbReference type="Proteomes" id="UP000541610"/>
    </source>
</evidence>
<protein>
    <recommendedName>
        <fullName evidence="8">Integrase catalytic domain-containing protein</fullName>
    </recommendedName>
</protein>
<dbReference type="PROSITE" id="PS50994">
    <property type="entry name" value="INTEGRASE"/>
    <property type="match status" value="1"/>
</dbReference>